<dbReference type="CDD" id="cd00798">
    <property type="entry name" value="INT_XerDC_C"/>
    <property type="match status" value="1"/>
</dbReference>
<dbReference type="Pfam" id="PF02899">
    <property type="entry name" value="Phage_int_SAM_1"/>
    <property type="match status" value="1"/>
</dbReference>
<dbReference type="InterPro" id="IPR004107">
    <property type="entry name" value="Integrase_SAM-like_N"/>
</dbReference>
<keyword evidence="8 9" id="KW-0131">Cell cycle</keyword>
<feature type="active site" description="O-(3'-phospho-DNA)-tyrosine intermediate" evidence="9">
    <location>
        <position position="292"/>
    </location>
</feature>
<evidence type="ECO:0000256" key="2">
    <source>
        <dbReference type="ARBA" id="ARBA00022490"/>
    </source>
</evidence>
<keyword evidence="5 9" id="KW-0229">DNA integration</keyword>
<dbReference type="PROSITE" id="PS51898">
    <property type="entry name" value="TYR_RECOMBINASE"/>
    <property type="match status" value="1"/>
</dbReference>
<dbReference type="Gene3D" id="1.10.443.10">
    <property type="entry name" value="Intergrase catalytic core"/>
    <property type="match status" value="1"/>
</dbReference>
<evidence type="ECO:0000256" key="9">
    <source>
        <dbReference type="HAMAP-Rule" id="MF_01808"/>
    </source>
</evidence>
<dbReference type="InterPro" id="IPR002104">
    <property type="entry name" value="Integrase_catalytic"/>
</dbReference>
<protein>
    <recommendedName>
        <fullName evidence="9">Tyrosine recombinase XerC</fullName>
    </recommendedName>
</protein>
<name>A0A8J6P2N4_9BACT</name>
<feature type="active site" evidence="9">
    <location>
        <position position="161"/>
    </location>
</feature>
<evidence type="ECO:0000256" key="1">
    <source>
        <dbReference type="ARBA" id="ARBA00004496"/>
    </source>
</evidence>
<evidence type="ECO:0000256" key="5">
    <source>
        <dbReference type="ARBA" id="ARBA00022908"/>
    </source>
</evidence>
<dbReference type="Pfam" id="PF00589">
    <property type="entry name" value="Phage_integrase"/>
    <property type="match status" value="1"/>
</dbReference>
<dbReference type="InterPro" id="IPR010998">
    <property type="entry name" value="Integrase_recombinase_N"/>
</dbReference>
<keyword evidence="7 9" id="KW-0233">DNA recombination</keyword>
<dbReference type="InterPro" id="IPR011010">
    <property type="entry name" value="DNA_brk_join_enz"/>
</dbReference>
<comment type="caution">
    <text evidence="12">The sequence shown here is derived from an EMBL/GenBank/DDBJ whole genome shotgun (WGS) entry which is preliminary data.</text>
</comment>
<dbReference type="Proteomes" id="UP000605201">
    <property type="component" value="Unassembled WGS sequence"/>
</dbReference>
<keyword evidence="4 9" id="KW-0159">Chromosome partition</keyword>
<keyword evidence="2 9" id="KW-0963">Cytoplasm</keyword>
<dbReference type="Gene3D" id="1.10.150.130">
    <property type="match status" value="1"/>
</dbReference>
<dbReference type="PANTHER" id="PTHR30349">
    <property type="entry name" value="PHAGE INTEGRASE-RELATED"/>
    <property type="match status" value="1"/>
</dbReference>
<dbReference type="GO" id="GO:0009037">
    <property type="term" value="F:tyrosine-based site-specific recombinase activity"/>
    <property type="evidence" value="ECO:0007669"/>
    <property type="project" value="UniProtKB-UniRule"/>
</dbReference>
<proteinExistence type="inferred from homology"/>
<evidence type="ECO:0000259" key="11">
    <source>
        <dbReference type="PROSITE" id="PS51900"/>
    </source>
</evidence>
<feature type="active site" evidence="9">
    <location>
        <position position="260"/>
    </location>
</feature>
<dbReference type="PANTHER" id="PTHR30349:SF77">
    <property type="entry name" value="TYROSINE RECOMBINASE XERC"/>
    <property type="match status" value="1"/>
</dbReference>
<dbReference type="AlphaFoldDB" id="A0A8J6P2N4"/>
<evidence type="ECO:0000256" key="7">
    <source>
        <dbReference type="ARBA" id="ARBA00023172"/>
    </source>
</evidence>
<dbReference type="EMBL" id="JACNIG010000208">
    <property type="protein sequence ID" value="MBC8432137.1"/>
    <property type="molecule type" value="Genomic_DNA"/>
</dbReference>
<reference evidence="12 13" key="1">
    <citation type="submission" date="2020-08" db="EMBL/GenBank/DDBJ databases">
        <title>Bridging the membrane lipid divide: bacteria of the FCB group superphylum have the potential to synthesize archaeal ether lipids.</title>
        <authorList>
            <person name="Villanueva L."/>
            <person name="Von Meijenfeldt F.A.B."/>
            <person name="Westbye A.B."/>
            <person name="Yadav S."/>
            <person name="Hopmans E.C."/>
            <person name="Dutilh B.E."/>
            <person name="Sinninghe Damste J.S."/>
        </authorList>
    </citation>
    <scope>NUCLEOTIDE SEQUENCE [LARGE SCALE GENOMIC DNA]</scope>
    <source>
        <strain evidence="12">NIOZ-UU17</strain>
    </source>
</reference>
<feature type="domain" description="Tyr recombinase" evidence="10">
    <location>
        <begin position="121"/>
        <end position="305"/>
    </location>
</feature>
<evidence type="ECO:0000313" key="12">
    <source>
        <dbReference type="EMBL" id="MBC8432137.1"/>
    </source>
</evidence>
<dbReference type="NCBIfam" id="NF040815">
    <property type="entry name" value="recomb_XerA_Arch"/>
    <property type="match status" value="1"/>
</dbReference>
<dbReference type="InterPro" id="IPR023009">
    <property type="entry name" value="Tyrosine_recombinase_XerC/XerD"/>
</dbReference>
<dbReference type="GO" id="GO:0007059">
    <property type="term" value="P:chromosome segregation"/>
    <property type="evidence" value="ECO:0007669"/>
    <property type="project" value="UniProtKB-UniRule"/>
</dbReference>
<dbReference type="GO" id="GO:0003677">
    <property type="term" value="F:DNA binding"/>
    <property type="evidence" value="ECO:0007669"/>
    <property type="project" value="UniProtKB-UniRule"/>
</dbReference>
<dbReference type="PROSITE" id="PS51900">
    <property type="entry name" value="CB"/>
    <property type="match status" value="1"/>
</dbReference>
<comment type="subunit">
    <text evidence="9">Forms a cyclic heterotetrameric complex composed of two molecules of XerC and two molecules of XerD.</text>
</comment>
<keyword evidence="3 9" id="KW-0132">Cell division</keyword>
<dbReference type="HAMAP" id="MF_01808">
    <property type="entry name" value="Recomb_XerC_XerD"/>
    <property type="match status" value="1"/>
</dbReference>
<dbReference type="GO" id="GO:0006313">
    <property type="term" value="P:DNA transposition"/>
    <property type="evidence" value="ECO:0007669"/>
    <property type="project" value="UniProtKB-UniRule"/>
</dbReference>
<evidence type="ECO:0000256" key="3">
    <source>
        <dbReference type="ARBA" id="ARBA00022618"/>
    </source>
</evidence>
<feature type="active site" evidence="9">
    <location>
        <position position="283"/>
    </location>
</feature>
<dbReference type="InterPro" id="IPR044068">
    <property type="entry name" value="CB"/>
</dbReference>
<keyword evidence="6 9" id="KW-0238">DNA-binding</keyword>
<evidence type="ECO:0000256" key="4">
    <source>
        <dbReference type="ARBA" id="ARBA00022829"/>
    </source>
</evidence>
<gene>
    <name evidence="9" type="primary">xerC</name>
    <name evidence="12" type="ORF">H8D96_09465</name>
</gene>
<dbReference type="InterPro" id="IPR013762">
    <property type="entry name" value="Integrase-like_cat_sf"/>
</dbReference>
<comment type="subcellular location">
    <subcellularLocation>
        <location evidence="1 9">Cytoplasm</location>
    </subcellularLocation>
</comment>
<sequence>MNSSFLKNLISSFVKSLYSEKGYSENTCRAYLHDLKEFASFIFSSWFSENMSKTEADSFRADQVDGLMIRGYLGFLHKKNKKATIARKLSALRSFFRYLVKHGVILENPVELILTPKQEQTIPTYLPVDDMFRLLDSIKADNLAGLRNRAIFETLYSCGLRVSELSGMNLFDVDSIKSVIRVLGKGDRERIVPIGRKALEAIKAYRQRLREESGIADDTNAPLFLNKNQGRLTVRSIARILDKTAKECGLLAPVSPHALRHTFATHMLDAGADLRVVQELLGHKSLSTTQKYTHVSIDRLMEAYDKAHPRR</sequence>
<dbReference type="NCBIfam" id="NF001399">
    <property type="entry name" value="PRK00283.1"/>
    <property type="match status" value="1"/>
</dbReference>
<evidence type="ECO:0000313" key="13">
    <source>
        <dbReference type="Proteomes" id="UP000605201"/>
    </source>
</evidence>
<comment type="similarity">
    <text evidence="9">Belongs to the 'phage' integrase family. XerC subfamily.</text>
</comment>
<accession>A0A8J6P2N4</accession>
<dbReference type="InterPro" id="IPR050090">
    <property type="entry name" value="Tyrosine_recombinase_XerCD"/>
</dbReference>
<dbReference type="SUPFAM" id="SSF56349">
    <property type="entry name" value="DNA breaking-rejoining enzymes"/>
    <property type="match status" value="1"/>
</dbReference>
<evidence type="ECO:0000259" key="10">
    <source>
        <dbReference type="PROSITE" id="PS51898"/>
    </source>
</evidence>
<evidence type="ECO:0000256" key="8">
    <source>
        <dbReference type="ARBA" id="ARBA00023306"/>
    </source>
</evidence>
<evidence type="ECO:0000256" key="6">
    <source>
        <dbReference type="ARBA" id="ARBA00023125"/>
    </source>
</evidence>
<feature type="active site" evidence="9">
    <location>
        <position position="185"/>
    </location>
</feature>
<dbReference type="GO" id="GO:0005737">
    <property type="term" value="C:cytoplasm"/>
    <property type="evidence" value="ECO:0007669"/>
    <property type="project" value="UniProtKB-SubCell"/>
</dbReference>
<organism evidence="12 13">
    <name type="scientific">Candidatus Desulfatibia vada</name>
    <dbReference type="NCBI Taxonomy" id="2841696"/>
    <lineage>
        <taxon>Bacteria</taxon>
        <taxon>Pseudomonadati</taxon>
        <taxon>Thermodesulfobacteriota</taxon>
        <taxon>Desulfobacteria</taxon>
        <taxon>Desulfobacterales</taxon>
        <taxon>Desulfobacterales incertae sedis</taxon>
        <taxon>Candidatus Desulfatibia</taxon>
    </lineage>
</organism>
<feature type="domain" description="Core-binding (CB)" evidence="11">
    <location>
        <begin position="4"/>
        <end position="100"/>
    </location>
</feature>
<comment type="function">
    <text evidence="9">Site-specific tyrosine recombinase, which acts by catalyzing the cutting and rejoining of the recombining DNA molecules. The XerC-XerD complex is essential to convert dimers of the bacterial chromosome into monomers to permit their segregation at cell division. It also contributes to the segregational stability of plasmids.</text>
</comment>
<dbReference type="GO" id="GO:0051301">
    <property type="term" value="P:cell division"/>
    <property type="evidence" value="ECO:0007669"/>
    <property type="project" value="UniProtKB-KW"/>
</dbReference>
<feature type="active site" evidence="9">
    <location>
        <position position="257"/>
    </location>
</feature>